<evidence type="ECO:0000313" key="3">
    <source>
        <dbReference type="Proteomes" id="UP000216063"/>
    </source>
</evidence>
<dbReference type="Proteomes" id="UP000216063">
    <property type="component" value="Unassembled WGS sequence"/>
</dbReference>
<proteinExistence type="predicted"/>
<sequence length="130" mass="13479">MSKKSLFNQPGVEQLVPGRDLPVAVKVTGRNLHAVGLLVSVSSETVKGRSGLGVHFEDDGSLSHILLVSDGTEQLRVNAGEYLLMGPDKAAIIAASKAEYEFYKTLAPLVVSVGAAFATLGSSIASAIGI</sequence>
<keyword evidence="1" id="KW-0472">Membrane</keyword>
<feature type="transmembrane region" description="Helical" evidence="1">
    <location>
        <begin position="106"/>
        <end position="128"/>
    </location>
</feature>
<dbReference type="OrthoDB" id="9954808at2"/>
<comment type="caution">
    <text evidence="2">The sequence shown here is derived from an EMBL/GenBank/DDBJ whole genome shotgun (WGS) entry which is preliminary data.</text>
</comment>
<keyword evidence="3" id="KW-1185">Reference proteome</keyword>
<keyword evidence="1" id="KW-0812">Transmembrane</keyword>
<gene>
    <name evidence="2" type="ORF">CG716_04965</name>
</gene>
<accession>A0A255DRJ6</accession>
<name>A0A255DRJ6_9MYCO</name>
<dbReference type="RefSeq" id="WP_094477041.1">
    <property type="nucleotide sequence ID" value="NZ_NOZR01000003.1"/>
</dbReference>
<reference evidence="2 3" key="1">
    <citation type="submission" date="2017-07" db="EMBL/GenBank/DDBJ databases">
        <title>The new phylogeny of genus Mycobacterium.</title>
        <authorList>
            <person name="Tortoli E."/>
            <person name="Trovato A."/>
            <person name="Cirillo D.M."/>
        </authorList>
    </citation>
    <scope>NUCLEOTIDE SEQUENCE [LARGE SCALE GENOMIC DNA]</scope>
    <source>
        <strain evidence="2 3">ATCC 33027</strain>
    </source>
</reference>
<dbReference type="EMBL" id="NOZR01000003">
    <property type="protein sequence ID" value="OYN81710.1"/>
    <property type="molecule type" value="Genomic_DNA"/>
</dbReference>
<evidence type="ECO:0000313" key="2">
    <source>
        <dbReference type="EMBL" id="OYN81710.1"/>
    </source>
</evidence>
<dbReference type="AlphaFoldDB" id="A0A255DRJ6"/>
<protein>
    <submittedName>
        <fullName evidence="2">Uncharacterized protein</fullName>
    </submittedName>
</protein>
<keyword evidence="1" id="KW-1133">Transmembrane helix</keyword>
<evidence type="ECO:0000256" key="1">
    <source>
        <dbReference type="SAM" id="Phobius"/>
    </source>
</evidence>
<organism evidence="2 3">
    <name type="scientific">Mycolicibacterium sphagni</name>
    <dbReference type="NCBI Taxonomy" id="1786"/>
    <lineage>
        <taxon>Bacteria</taxon>
        <taxon>Bacillati</taxon>
        <taxon>Actinomycetota</taxon>
        <taxon>Actinomycetes</taxon>
        <taxon>Mycobacteriales</taxon>
        <taxon>Mycobacteriaceae</taxon>
        <taxon>Mycolicibacterium</taxon>
    </lineage>
</organism>